<dbReference type="Proteomes" id="UP001233999">
    <property type="component" value="Unassembled WGS sequence"/>
</dbReference>
<reference evidence="1" key="2">
    <citation type="submission" date="2023-05" db="EMBL/GenBank/DDBJ databases">
        <authorList>
            <person name="Fouks B."/>
        </authorList>
    </citation>
    <scope>NUCLEOTIDE SEQUENCE</scope>
    <source>
        <strain evidence="1">Stay&amp;Tobe</strain>
        <tissue evidence="1">Testes</tissue>
    </source>
</reference>
<evidence type="ECO:0000313" key="2">
    <source>
        <dbReference type="Proteomes" id="UP001233999"/>
    </source>
</evidence>
<gene>
    <name evidence="1" type="ORF">L9F63_026450</name>
</gene>
<evidence type="ECO:0000313" key="1">
    <source>
        <dbReference type="EMBL" id="KAJ9599701.1"/>
    </source>
</evidence>
<proteinExistence type="predicted"/>
<dbReference type="EMBL" id="JASPKZ010000645">
    <property type="protein sequence ID" value="KAJ9599701.1"/>
    <property type="molecule type" value="Genomic_DNA"/>
</dbReference>
<sequence>DDTSPLLTYAISCNGAAFEHAAYVGNKVPTFVGFLRDIESPYEVKEYVKEYLGEGKEVQEFAKQFLERRSKWRSAQKAVPQEDDMCAPAPAVNPLNSDFQEVKGKGKKAKKSKMFRVDNRILGFNVTAAQDRINVGDRDYVEM</sequence>
<dbReference type="PANTHER" id="PTHR14445">
    <property type="entry name" value="GRB10 INTERACTING GYF PROTEIN"/>
    <property type="match status" value="1"/>
</dbReference>
<dbReference type="InterPro" id="IPR051640">
    <property type="entry name" value="GRB10-interact_GYF"/>
</dbReference>
<dbReference type="GO" id="GO:0005829">
    <property type="term" value="C:cytosol"/>
    <property type="evidence" value="ECO:0007669"/>
    <property type="project" value="TreeGrafter"/>
</dbReference>
<name>A0AAD8AJA4_DIPPU</name>
<feature type="non-terminal residue" evidence="1">
    <location>
        <position position="143"/>
    </location>
</feature>
<organism evidence="1 2">
    <name type="scientific">Diploptera punctata</name>
    <name type="common">Pacific beetle cockroach</name>
    <dbReference type="NCBI Taxonomy" id="6984"/>
    <lineage>
        <taxon>Eukaryota</taxon>
        <taxon>Metazoa</taxon>
        <taxon>Ecdysozoa</taxon>
        <taxon>Arthropoda</taxon>
        <taxon>Hexapoda</taxon>
        <taxon>Insecta</taxon>
        <taxon>Pterygota</taxon>
        <taxon>Neoptera</taxon>
        <taxon>Polyneoptera</taxon>
        <taxon>Dictyoptera</taxon>
        <taxon>Blattodea</taxon>
        <taxon>Blaberoidea</taxon>
        <taxon>Blaberidae</taxon>
        <taxon>Diplopterinae</taxon>
        <taxon>Diploptera</taxon>
    </lineage>
</organism>
<dbReference type="PANTHER" id="PTHR14445:SF36">
    <property type="entry name" value="FI03272P-RELATED"/>
    <property type="match status" value="1"/>
</dbReference>
<keyword evidence="2" id="KW-1185">Reference proteome</keyword>
<comment type="caution">
    <text evidence="1">The sequence shown here is derived from an EMBL/GenBank/DDBJ whole genome shotgun (WGS) entry which is preliminary data.</text>
</comment>
<reference evidence="1" key="1">
    <citation type="journal article" date="2023" name="IScience">
        <title>Live-bearing cockroach genome reveals convergent evolutionary mechanisms linked to viviparity in insects and beyond.</title>
        <authorList>
            <person name="Fouks B."/>
            <person name="Harrison M.C."/>
            <person name="Mikhailova A.A."/>
            <person name="Marchal E."/>
            <person name="English S."/>
            <person name="Carruthers M."/>
            <person name="Jennings E.C."/>
            <person name="Chiamaka E.L."/>
            <person name="Frigard R.A."/>
            <person name="Pippel M."/>
            <person name="Attardo G.M."/>
            <person name="Benoit J.B."/>
            <person name="Bornberg-Bauer E."/>
            <person name="Tobe S.S."/>
        </authorList>
    </citation>
    <scope>NUCLEOTIDE SEQUENCE</scope>
    <source>
        <strain evidence="1">Stay&amp;Tobe</strain>
    </source>
</reference>
<accession>A0AAD8AJA4</accession>
<dbReference type="AlphaFoldDB" id="A0AAD8AJA4"/>
<protein>
    <submittedName>
        <fullName evidence="1">Uncharacterized protein</fullName>
    </submittedName>
</protein>